<evidence type="ECO:0000313" key="3">
    <source>
        <dbReference type="Proteomes" id="UP000053989"/>
    </source>
</evidence>
<accession>A0A0C2Z399</accession>
<dbReference type="InParanoid" id="A0A0C2Z399"/>
<keyword evidence="3" id="KW-1185">Reference proteome</keyword>
<name>A0A0C2Z399_9AGAM</name>
<protein>
    <submittedName>
        <fullName evidence="2">Uncharacterized protein</fullName>
    </submittedName>
</protein>
<evidence type="ECO:0000313" key="2">
    <source>
        <dbReference type="EMBL" id="KIM56393.1"/>
    </source>
</evidence>
<evidence type="ECO:0000256" key="1">
    <source>
        <dbReference type="SAM" id="MobiDB-lite"/>
    </source>
</evidence>
<dbReference type="HOGENOM" id="CLU_099555_0_0_1"/>
<dbReference type="OrthoDB" id="2653948at2759"/>
<feature type="compositionally biased region" description="Basic and acidic residues" evidence="1">
    <location>
        <begin position="192"/>
        <end position="204"/>
    </location>
</feature>
<feature type="region of interest" description="Disordered" evidence="1">
    <location>
        <begin position="142"/>
        <end position="204"/>
    </location>
</feature>
<dbReference type="AlphaFoldDB" id="A0A0C2Z399"/>
<dbReference type="Proteomes" id="UP000053989">
    <property type="component" value="Unassembled WGS sequence"/>
</dbReference>
<dbReference type="EMBL" id="KN822117">
    <property type="protein sequence ID" value="KIM56393.1"/>
    <property type="molecule type" value="Genomic_DNA"/>
</dbReference>
<sequence length="204" mass="22552">MVLKLPELTCENQNWKIYCTHILDSAAMEGVVSHLSGPTPKPVNSHELKAWNVSNAVAKYIILEVITDSLLARLVHHELPHTLFSHLTAIFGDHKPIAIEPPAEQSHQDKSLHEDLHPKSDGAYSACTAEIVKGIHVKGAGTAAEIPETPPYTPDGLSSTDRNQEKEHSGRERNAHNPDRDKDLSSQLFKLKTIEFHDEKPSGT</sequence>
<feature type="compositionally biased region" description="Basic and acidic residues" evidence="1">
    <location>
        <begin position="162"/>
        <end position="184"/>
    </location>
</feature>
<reference evidence="2 3" key="1">
    <citation type="submission" date="2014-04" db="EMBL/GenBank/DDBJ databases">
        <authorList>
            <consortium name="DOE Joint Genome Institute"/>
            <person name="Kuo A."/>
            <person name="Kohler A."/>
            <person name="Nagy L.G."/>
            <person name="Floudas D."/>
            <person name="Copeland A."/>
            <person name="Barry K.W."/>
            <person name="Cichocki N."/>
            <person name="Veneault-Fourrey C."/>
            <person name="LaButti K."/>
            <person name="Lindquist E.A."/>
            <person name="Lipzen A."/>
            <person name="Lundell T."/>
            <person name="Morin E."/>
            <person name="Murat C."/>
            <person name="Sun H."/>
            <person name="Tunlid A."/>
            <person name="Henrissat B."/>
            <person name="Grigoriev I.V."/>
            <person name="Hibbett D.S."/>
            <person name="Martin F."/>
            <person name="Nordberg H.P."/>
            <person name="Cantor M.N."/>
            <person name="Hua S.X."/>
        </authorList>
    </citation>
    <scope>NUCLEOTIDE SEQUENCE [LARGE SCALE GENOMIC DNA]</scope>
    <source>
        <strain evidence="2 3">Foug A</strain>
    </source>
</reference>
<proteinExistence type="predicted"/>
<reference evidence="3" key="2">
    <citation type="submission" date="2015-01" db="EMBL/GenBank/DDBJ databases">
        <title>Evolutionary Origins and Diversification of the Mycorrhizal Mutualists.</title>
        <authorList>
            <consortium name="DOE Joint Genome Institute"/>
            <consortium name="Mycorrhizal Genomics Consortium"/>
            <person name="Kohler A."/>
            <person name="Kuo A."/>
            <person name="Nagy L.G."/>
            <person name="Floudas D."/>
            <person name="Copeland A."/>
            <person name="Barry K.W."/>
            <person name="Cichocki N."/>
            <person name="Veneault-Fourrey C."/>
            <person name="LaButti K."/>
            <person name="Lindquist E.A."/>
            <person name="Lipzen A."/>
            <person name="Lundell T."/>
            <person name="Morin E."/>
            <person name="Murat C."/>
            <person name="Riley R."/>
            <person name="Ohm R."/>
            <person name="Sun H."/>
            <person name="Tunlid A."/>
            <person name="Henrissat B."/>
            <person name="Grigoriev I.V."/>
            <person name="Hibbett D.S."/>
            <person name="Martin F."/>
        </authorList>
    </citation>
    <scope>NUCLEOTIDE SEQUENCE [LARGE SCALE GENOMIC DNA]</scope>
    <source>
        <strain evidence="3">Foug A</strain>
    </source>
</reference>
<organism evidence="2 3">
    <name type="scientific">Scleroderma citrinum Foug A</name>
    <dbReference type="NCBI Taxonomy" id="1036808"/>
    <lineage>
        <taxon>Eukaryota</taxon>
        <taxon>Fungi</taxon>
        <taxon>Dikarya</taxon>
        <taxon>Basidiomycota</taxon>
        <taxon>Agaricomycotina</taxon>
        <taxon>Agaricomycetes</taxon>
        <taxon>Agaricomycetidae</taxon>
        <taxon>Boletales</taxon>
        <taxon>Sclerodermatineae</taxon>
        <taxon>Sclerodermataceae</taxon>
        <taxon>Scleroderma</taxon>
    </lineage>
</organism>
<gene>
    <name evidence="2" type="ORF">SCLCIDRAFT_29627</name>
</gene>